<sequence>MAANQIAECRRCTAVLNYFLNFCDTGGIMDIRYIVASFAVLLCVTLVIADHEPMIEEDEFLLISGCVGKSADQPLCDELLKCFELLAQPLKDFYQQCLQFNPEGTGRCTKDKELFKSEEHRRLMYRCVTYRRLKEPTEEQEYQMDKFRICFRRGATDFRVQRRFRGKCTRILENPHFEKIFPFVQIKGNHFLLLFRKNGRYPVHCCKFCSSRMCRDLEKRSYRKKLV</sequence>
<comment type="caution">
    <text evidence="1">The sequence shown here is derived from an EMBL/GenBank/DDBJ whole genome shotgun (WGS) entry which is preliminary data.</text>
</comment>
<gene>
    <name evidence="1" type="ORF">NPIL_622401</name>
</gene>
<evidence type="ECO:0000313" key="2">
    <source>
        <dbReference type="Proteomes" id="UP000887013"/>
    </source>
</evidence>
<dbReference type="Proteomes" id="UP000887013">
    <property type="component" value="Unassembled WGS sequence"/>
</dbReference>
<keyword evidence="2" id="KW-1185">Reference proteome</keyword>
<accession>A0A8X6TXT4</accession>
<proteinExistence type="predicted"/>
<reference evidence="1" key="1">
    <citation type="submission" date="2020-08" db="EMBL/GenBank/DDBJ databases">
        <title>Multicomponent nature underlies the extraordinary mechanical properties of spider dragline silk.</title>
        <authorList>
            <person name="Kono N."/>
            <person name="Nakamura H."/>
            <person name="Mori M."/>
            <person name="Yoshida Y."/>
            <person name="Ohtoshi R."/>
            <person name="Malay A.D."/>
            <person name="Moran D.A.P."/>
            <person name="Tomita M."/>
            <person name="Numata K."/>
            <person name="Arakawa K."/>
        </authorList>
    </citation>
    <scope>NUCLEOTIDE SEQUENCE</scope>
</reference>
<dbReference type="EMBL" id="BMAW01114381">
    <property type="protein sequence ID" value="GFT61472.1"/>
    <property type="molecule type" value="Genomic_DNA"/>
</dbReference>
<protein>
    <submittedName>
        <fullName evidence="1">Uncharacterized protein</fullName>
    </submittedName>
</protein>
<organism evidence="1 2">
    <name type="scientific">Nephila pilipes</name>
    <name type="common">Giant wood spider</name>
    <name type="synonym">Nephila maculata</name>
    <dbReference type="NCBI Taxonomy" id="299642"/>
    <lineage>
        <taxon>Eukaryota</taxon>
        <taxon>Metazoa</taxon>
        <taxon>Ecdysozoa</taxon>
        <taxon>Arthropoda</taxon>
        <taxon>Chelicerata</taxon>
        <taxon>Arachnida</taxon>
        <taxon>Araneae</taxon>
        <taxon>Araneomorphae</taxon>
        <taxon>Entelegynae</taxon>
        <taxon>Araneoidea</taxon>
        <taxon>Nephilidae</taxon>
        <taxon>Nephila</taxon>
    </lineage>
</organism>
<dbReference type="AlphaFoldDB" id="A0A8X6TXT4"/>
<evidence type="ECO:0000313" key="1">
    <source>
        <dbReference type="EMBL" id="GFT61472.1"/>
    </source>
</evidence>
<name>A0A8X6TXT4_NEPPI</name>